<feature type="compositionally biased region" description="Polar residues" evidence="1">
    <location>
        <begin position="236"/>
        <end position="267"/>
    </location>
</feature>
<protein>
    <submittedName>
        <fullName evidence="3">Uncharacterized protein</fullName>
    </submittedName>
</protein>
<keyword evidence="2" id="KW-0732">Signal</keyword>
<keyword evidence="4" id="KW-1185">Reference proteome</keyword>
<dbReference type="EMBL" id="KZ805308">
    <property type="protein sequence ID" value="PVI06455.1"/>
    <property type="molecule type" value="Genomic_DNA"/>
</dbReference>
<dbReference type="STRING" id="97972.A0A2V1EB36"/>
<evidence type="ECO:0000256" key="1">
    <source>
        <dbReference type="SAM" id="MobiDB-lite"/>
    </source>
</evidence>
<gene>
    <name evidence="3" type="ORF">DM02DRAFT_622988</name>
</gene>
<evidence type="ECO:0000313" key="4">
    <source>
        <dbReference type="Proteomes" id="UP000244855"/>
    </source>
</evidence>
<accession>A0A2V1EB36</accession>
<organism evidence="3 4">
    <name type="scientific">Periconia macrospinosa</name>
    <dbReference type="NCBI Taxonomy" id="97972"/>
    <lineage>
        <taxon>Eukaryota</taxon>
        <taxon>Fungi</taxon>
        <taxon>Dikarya</taxon>
        <taxon>Ascomycota</taxon>
        <taxon>Pezizomycotina</taxon>
        <taxon>Dothideomycetes</taxon>
        <taxon>Pleosporomycetidae</taxon>
        <taxon>Pleosporales</taxon>
        <taxon>Massarineae</taxon>
        <taxon>Periconiaceae</taxon>
        <taxon>Periconia</taxon>
    </lineage>
</organism>
<reference evidence="3 4" key="1">
    <citation type="journal article" date="2018" name="Sci. Rep.">
        <title>Comparative genomics provides insights into the lifestyle and reveals functional heterogeneity of dark septate endophytic fungi.</title>
        <authorList>
            <person name="Knapp D.G."/>
            <person name="Nemeth J.B."/>
            <person name="Barry K."/>
            <person name="Hainaut M."/>
            <person name="Henrissat B."/>
            <person name="Johnson J."/>
            <person name="Kuo A."/>
            <person name="Lim J.H.P."/>
            <person name="Lipzen A."/>
            <person name="Nolan M."/>
            <person name="Ohm R.A."/>
            <person name="Tamas L."/>
            <person name="Grigoriev I.V."/>
            <person name="Spatafora J.W."/>
            <person name="Nagy L.G."/>
            <person name="Kovacs G.M."/>
        </authorList>
    </citation>
    <scope>NUCLEOTIDE SEQUENCE [LARGE SCALE GENOMIC DNA]</scope>
    <source>
        <strain evidence="3 4">DSE2036</strain>
    </source>
</reference>
<feature type="compositionally biased region" description="Polar residues" evidence="1">
    <location>
        <begin position="163"/>
        <end position="173"/>
    </location>
</feature>
<proteinExistence type="predicted"/>
<evidence type="ECO:0000313" key="3">
    <source>
        <dbReference type="EMBL" id="PVI06455.1"/>
    </source>
</evidence>
<feature type="region of interest" description="Disordered" evidence="1">
    <location>
        <begin position="134"/>
        <end position="173"/>
    </location>
</feature>
<feature type="signal peptide" evidence="2">
    <location>
        <begin position="1"/>
        <end position="24"/>
    </location>
</feature>
<feature type="chain" id="PRO_5015835947" evidence="2">
    <location>
        <begin position="25"/>
        <end position="300"/>
    </location>
</feature>
<dbReference type="Proteomes" id="UP000244855">
    <property type="component" value="Unassembled WGS sequence"/>
</dbReference>
<sequence>MTILSKFILAACMATTMLAGGAHADSVNVPVPSKVPALVSKVSKVPPFMSHISMIIPPKNKTTSLTSSSKAAASSKSTASLTVSKSMVQTTTAIPVPVPSAPPHDKSSSAIHSRPAVTPKPCDCKITTTVTATPSSPALVSSSAKPINSSSSAVASSHSSASLPSTTPVLSYEDPSNTATSLWSHWSSCHTGTGTGIGKPSTVGNTTYHVPSLTTISKWSSTLTDRITVSHGVPSNIVSRPTTGTTSTPIFNSTTPSKGTATPTSSGEPMFTGAAAKLVEDGKSGLMGGAAVLGFMAVLL</sequence>
<name>A0A2V1EB36_9PLEO</name>
<feature type="region of interest" description="Disordered" evidence="1">
    <location>
        <begin position="234"/>
        <end position="268"/>
    </location>
</feature>
<dbReference type="AlphaFoldDB" id="A0A2V1EB36"/>
<feature type="region of interest" description="Disordered" evidence="1">
    <location>
        <begin position="95"/>
        <end position="118"/>
    </location>
</feature>
<evidence type="ECO:0000256" key="2">
    <source>
        <dbReference type="SAM" id="SignalP"/>
    </source>
</evidence>
<feature type="compositionally biased region" description="Low complexity" evidence="1">
    <location>
        <begin position="134"/>
        <end position="162"/>
    </location>
</feature>